<feature type="compositionally biased region" description="Acidic residues" evidence="7">
    <location>
        <begin position="283"/>
        <end position="296"/>
    </location>
</feature>
<dbReference type="InterPro" id="IPR027417">
    <property type="entry name" value="P-loop_NTPase"/>
</dbReference>
<evidence type="ECO:0000256" key="4">
    <source>
        <dbReference type="ARBA" id="ARBA00022840"/>
    </source>
</evidence>
<dbReference type="GO" id="GO:0015416">
    <property type="term" value="F:ABC-type phosphonate transporter activity"/>
    <property type="evidence" value="ECO:0007669"/>
    <property type="project" value="InterPro"/>
</dbReference>
<evidence type="ECO:0000256" key="2">
    <source>
        <dbReference type="ARBA" id="ARBA00022475"/>
    </source>
</evidence>
<keyword evidence="1" id="KW-0813">Transport</keyword>
<name>G0LJX0_HALWC</name>
<dbReference type="Pfam" id="PF00005">
    <property type="entry name" value="ABC_tran"/>
    <property type="match status" value="1"/>
</dbReference>
<sequence length="296" mass="31508">MPHISLQNVTKLFGEDTIALDDVSIEITAGEFVVILGPSGAGKSTLLRILNGLTEPTTGTAQIGGSPVSESGSDVGMVFQMHYLIESLSAYRNALTGALSRTTNLKSILTLNQTDDKRAALRALDTVGLLKDAEQRAGTMSGGQKQRVGIARALVQNPSLLLADEPVSSLDPKAARDVMRYMKQAARERELTTVASLHQVNIAREFGDRFIGVRDGTVIFDGSRAELSMDVIDDLYYAGSESTPVSHGDIEGQGEGLTKPDDTSVSSDMETTSGRDHSTGTDTDTDTETDTGEAQL</sequence>
<evidence type="ECO:0000256" key="1">
    <source>
        <dbReference type="ARBA" id="ARBA00022448"/>
    </source>
</evidence>
<keyword evidence="5" id="KW-1278">Translocase</keyword>
<dbReference type="Gene3D" id="3.40.50.300">
    <property type="entry name" value="P-loop containing nucleotide triphosphate hydrolases"/>
    <property type="match status" value="1"/>
</dbReference>
<evidence type="ECO:0000313" key="10">
    <source>
        <dbReference type="Proteomes" id="UP000007954"/>
    </source>
</evidence>
<keyword evidence="4 9" id="KW-0067">ATP-binding</keyword>
<feature type="domain" description="ABC transporter" evidence="8">
    <location>
        <begin position="4"/>
        <end position="240"/>
    </location>
</feature>
<dbReference type="KEGG" id="hwc:Hqrw_1445"/>
<dbReference type="AlphaFoldDB" id="G0LJX0"/>
<dbReference type="CDD" id="cd03256">
    <property type="entry name" value="ABC_PhnC_transporter"/>
    <property type="match status" value="1"/>
</dbReference>
<proteinExistence type="predicted"/>
<dbReference type="InterPro" id="IPR003439">
    <property type="entry name" value="ABC_transporter-like_ATP-bd"/>
</dbReference>
<dbReference type="SUPFAM" id="SSF52540">
    <property type="entry name" value="P-loop containing nucleoside triphosphate hydrolases"/>
    <property type="match status" value="1"/>
</dbReference>
<keyword evidence="3" id="KW-0547">Nucleotide-binding</keyword>
<evidence type="ECO:0000256" key="7">
    <source>
        <dbReference type="SAM" id="MobiDB-lite"/>
    </source>
</evidence>
<evidence type="ECO:0000256" key="5">
    <source>
        <dbReference type="ARBA" id="ARBA00022967"/>
    </source>
</evidence>
<accession>G0LJX0</accession>
<dbReference type="InterPro" id="IPR050086">
    <property type="entry name" value="MetN_ABC_transporter-like"/>
</dbReference>
<dbReference type="InterPro" id="IPR003593">
    <property type="entry name" value="AAA+_ATPase"/>
</dbReference>
<dbReference type="PANTHER" id="PTHR43166:SF6">
    <property type="entry name" value="PHOSPHONATES IMPORT ATP-BINDING PROTEIN PHNC"/>
    <property type="match status" value="1"/>
</dbReference>
<dbReference type="InterPro" id="IPR017871">
    <property type="entry name" value="ABC_transporter-like_CS"/>
</dbReference>
<evidence type="ECO:0000259" key="8">
    <source>
        <dbReference type="PROSITE" id="PS50893"/>
    </source>
</evidence>
<dbReference type="InterPro" id="IPR012693">
    <property type="entry name" value="ABC_transpr_PhnC"/>
</dbReference>
<feature type="region of interest" description="Disordered" evidence="7">
    <location>
        <begin position="240"/>
        <end position="296"/>
    </location>
</feature>
<dbReference type="Proteomes" id="UP000007954">
    <property type="component" value="Chromosome"/>
</dbReference>
<dbReference type="RefSeq" id="WP_014555266.1">
    <property type="nucleotide sequence ID" value="NC_017459.1"/>
</dbReference>
<dbReference type="GO" id="GO:0016887">
    <property type="term" value="F:ATP hydrolysis activity"/>
    <property type="evidence" value="ECO:0007669"/>
    <property type="project" value="InterPro"/>
</dbReference>
<evidence type="ECO:0000256" key="6">
    <source>
        <dbReference type="ARBA" id="ARBA00023136"/>
    </source>
</evidence>
<protein>
    <submittedName>
        <fullName evidence="9">ABC-type transport system ATP-binding protein (Probable substrate phosphate/phosphonate)</fullName>
    </submittedName>
</protein>
<keyword evidence="6" id="KW-0472">Membrane</keyword>
<evidence type="ECO:0000313" key="9">
    <source>
        <dbReference type="EMBL" id="CCC39396.1"/>
    </source>
</evidence>
<dbReference type="SMART" id="SM00382">
    <property type="entry name" value="AAA"/>
    <property type="match status" value="1"/>
</dbReference>
<evidence type="ECO:0000256" key="3">
    <source>
        <dbReference type="ARBA" id="ARBA00022741"/>
    </source>
</evidence>
<dbReference type="EMBL" id="FR746099">
    <property type="protein sequence ID" value="CCC39396.1"/>
    <property type="molecule type" value="Genomic_DNA"/>
</dbReference>
<keyword evidence="2" id="KW-1003">Cell membrane</keyword>
<dbReference type="PANTHER" id="PTHR43166">
    <property type="entry name" value="AMINO ACID IMPORT ATP-BINDING PROTEIN"/>
    <property type="match status" value="1"/>
</dbReference>
<dbReference type="PROSITE" id="PS50893">
    <property type="entry name" value="ABC_TRANSPORTER_2"/>
    <property type="match status" value="1"/>
</dbReference>
<gene>
    <name evidence="9" type="primary">phnC1</name>
    <name evidence="9" type="ordered locus">Hqrw_1445</name>
</gene>
<dbReference type="HOGENOM" id="CLU_000604_1_22_2"/>
<dbReference type="OrthoDB" id="302885at2157"/>
<dbReference type="PROSITE" id="PS00211">
    <property type="entry name" value="ABC_TRANSPORTER_1"/>
    <property type="match status" value="1"/>
</dbReference>
<reference evidence="9 10" key="1">
    <citation type="journal article" date="2011" name="PLoS ONE">
        <title>Haloquadratum walsbyi: limited diversity in a global pond.</title>
        <authorList>
            <person name="Dyall-Smith M."/>
            <person name="Pfeiffer F."/>
            <person name="Klee K."/>
            <person name="Palm P."/>
            <person name="Gross K."/>
            <person name="Schuster S.C."/>
            <person name="Rampp M."/>
            <person name="Oesterhelt D."/>
        </authorList>
    </citation>
    <scope>NUCLEOTIDE SEQUENCE [LARGE SCALE GENOMIC DNA]</scope>
    <source>
        <strain evidence="10">DSM 16854 / JCM 12705 / C23</strain>
    </source>
</reference>
<organism evidence="9 10">
    <name type="scientific">Haloquadratum walsbyi (strain DSM 16854 / JCM 12705 / C23)</name>
    <dbReference type="NCBI Taxonomy" id="768065"/>
    <lineage>
        <taxon>Archaea</taxon>
        <taxon>Methanobacteriati</taxon>
        <taxon>Methanobacteriota</taxon>
        <taxon>Stenosarchaea group</taxon>
        <taxon>Halobacteria</taxon>
        <taxon>Halobacteriales</taxon>
        <taxon>Haloferacaceae</taxon>
        <taxon>Haloquadratum</taxon>
    </lineage>
</organism>
<dbReference type="GO" id="GO:0005524">
    <property type="term" value="F:ATP binding"/>
    <property type="evidence" value="ECO:0007669"/>
    <property type="project" value="UniProtKB-KW"/>
</dbReference>
<dbReference type="GO" id="GO:0016020">
    <property type="term" value="C:membrane"/>
    <property type="evidence" value="ECO:0007669"/>
    <property type="project" value="InterPro"/>
</dbReference>
<dbReference type="GeneID" id="12446103"/>